<name>A0A011TRL1_9HYPH</name>
<dbReference type="SUPFAM" id="SSF53187">
    <property type="entry name" value="Zn-dependent exopeptidases"/>
    <property type="match status" value="1"/>
</dbReference>
<dbReference type="Proteomes" id="UP000019849">
    <property type="component" value="Unassembled WGS sequence"/>
</dbReference>
<sequence>MSPVEVLSGDSPVILGQPHGGTHVPDALLGRLNSTGRALADTDWHIGQLYDGLLPGATVVRATFHRYVIDANRSPEGTSLYPGQNTTDLCPLTDFDGEAIWNPGQEPSQDEVAARCGAFHRPYHETLAAEIDRVRARHGVAILYDCHSIRSRIPFLFPGTLPVFSIGTNGGASCSPAIEGAAHDACLRAPGFDTVLNGRFRGGWTTRHYGRPGEGVHAIQMELAQRAYLAAEAAPWTYDAGRAGRLRNALQPILVELDRIARSGVLADRRNPQ</sequence>
<dbReference type="HOGENOM" id="CLU_069318_0_0_5"/>
<gene>
    <name evidence="1" type="ORF">BG36_05165</name>
    <name evidence="2" type="ORF">DES43_107123</name>
</gene>
<dbReference type="InterPro" id="IPR007709">
    <property type="entry name" value="N-FG_amidohydro"/>
</dbReference>
<comment type="caution">
    <text evidence="1">The sequence shown here is derived from an EMBL/GenBank/DDBJ whole genome shotgun (WGS) entry which is preliminary data.</text>
</comment>
<dbReference type="PATRIC" id="fig|69279.3.peg.2422"/>
<proteinExistence type="predicted"/>
<dbReference type="RefSeq" id="WP_035026912.1">
    <property type="nucleotide sequence ID" value="NZ_KK073888.1"/>
</dbReference>
<keyword evidence="4" id="KW-1185">Reference proteome</keyword>
<dbReference type="STRING" id="69279.BG36_05165"/>
<reference evidence="2 4" key="2">
    <citation type="submission" date="2019-03" db="EMBL/GenBank/DDBJ databases">
        <title>Genomic Encyclopedia of Type Strains, Phase IV (KMG-IV): sequencing the most valuable type-strain genomes for metagenomic binning, comparative biology and taxonomic classification.</title>
        <authorList>
            <person name="Goeker M."/>
        </authorList>
    </citation>
    <scope>NUCLEOTIDE SEQUENCE [LARGE SCALE GENOMIC DNA]</scope>
    <source>
        <strain evidence="2 4">DSM 11603</strain>
    </source>
</reference>
<dbReference type="GO" id="GO:0016787">
    <property type="term" value="F:hydrolase activity"/>
    <property type="evidence" value="ECO:0007669"/>
    <property type="project" value="UniProtKB-KW"/>
</dbReference>
<organism evidence="1 3">
    <name type="scientific">Aquamicrobium defluvii</name>
    <dbReference type="NCBI Taxonomy" id="69279"/>
    <lineage>
        <taxon>Bacteria</taxon>
        <taxon>Pseudomonadati</taxon>
        <taxon>Pseudomonadota</taxon>
        <taxon>Alphaproteobacteria</taxon>
        <taxon>Hyphomicrobiales</taxon>
        <taxon>Phyllobacteriaceae</taxon>
        <taxon>Aquamicrobium</taxon>
    </lineage>
</organism>
<reference evidence="1 3" key="1">
    <citation type="submission" date="2014-02" db="EMBL/GenBank/DDBJ databases">
        <title>Aquamicrobium defluvii Genome sequencing.</title>
        <authorList>
            <person name="Wang X."/>
        </authorList>
    </citation>
    <scope>NUCLEOTIDE SEQUENCE [LARGE SCALE GENOMIC DNA]</scope>
    <source>
        <strain evidence="1 3">W13Z1</strain>
    </source>
</reference>
<evidence type="ECO:0000313" key="3">
    <source>
        <dbReference type="Proteomes" id="UP000019849"/>
    </source>
</evidence>
<dbReference type="OrthoDB" id="8716700at2"/>
<dbReference type="Gene3D" id="3.40.630.40">
    <property type="entry name" value="Zn-dependent exopeptidases"/>
    <property type="match status" value="1"/>
</dbReference>
<dbReference type="InterPro" id="IPR010247">
    <property type="entry name" value="HutG_amidohyd"/>
</dbReference>
<dbReference type="EMBL" id="JENY01000015">
    <property type="protein sequence ID" value="EXL06737.1"/>
    <property type="molecule type" value="Genomic_DNA"/>
</dbReference>
<dbReference type="Proteomes" id="UP000294958">
    <property type="component" value="Unassembled WGS sequence"/>
</dbReference>
<dbReference type="NCBIfam" id="TIGR02017">
    <property type="entry name" value="hutG_amidohyd"/>
    <property type="match status" value="1"/>
</dbReference>
<keyword evidence="1" id="KW-0378">Hydrolase</keyword>
<dbReference type="Pfam" id="PF05013">
    <property type="entry name" value="FGase"/>
    <property type="match status" value="1"/>
</dbReference>
<dbReference type="EMBL" id="SNZF01000007">
    <property type="protein sequence ID" value="TDR35955.1"/>
    <property type="molecule type" value="Genomic_DNA"/>
</dbReference>
<evidence type="ECO:0000313" key="2">
    <source>
        <dbReference type="EMBL" id="TDR35955.1"/>
    </source>
</evidence>
<dbReference type="AlphaFoldDB" id="A0A011TRL1"/>
<evidence type="ECO:0000313" key="4">
    <source>
        <dbReference type="Proteomes" id="UP000294958"/>
    </source>
</evidence>
<accession>A0A011TRL1</accession>
<evidence type="ECO:0000313" key="1">
    <source>
        <dbReference type="EMBL" id="EXL06737.1"/>
    </source>
</evidence>
<protein>
    <submittedName>
        <fullName evidence="2">Formiminoglutamase</fullName>
    </submittedName>
    <submittedName>
        <fullName evidence="1">N-formylglutamate amidohydrolase</fullName>
    </submittedName>
</protein>
<dbReference type="eggNOG" id="COG3741">
    <property type="taxonomic scope" value="Bacteria"/>
</dbReference>